<reference evidence="3 5" key="1">
    <citation type="submission" date="2015-09" db="EMBL/GenBank/DDBJ databases">
        <title>Draft genome sequence of Hydrogenibacillus schlegelii DSM 2000.</title>
        <authorList>
            <person name="Hemp J."/>
        </authorList>
    </citation>
    <scope>NUCLEOTIDE SEQUENCE [LARGE SCALE GENOMIC DNA]</scope>
    <source>
        <strain evidence="3 5">MA 48</strain>
    </source>
</reference>
<evidence type="ECO:0000313" key="6">
    <source>
        <dbReference type="Proteomes" id="UP000244180"/>
    </source>
</evidence>
<keyword evidence="5" id="KW-1185">Reference proteome</keyword>
<evidence type="ECO:0000313" key="4">
    <source>
        <dbReference type="EMBL" id="PTQ54353.1"/>
    </source>
</evidence>
<reference evidence="2" key="3">
    <citation type="journal article" date="2021" name="Microbiology">
        <title>Metagenomic Analysis of the Microbial Community in the Underground Coal Fire Area (Kemerovo Region, Russia) Revealed Predominance of Thermophilic Members of the Phyla Deinococcus-thermus, Aquificae, and Firmicutes.</title>
        <authorList>
            <person name="Kadnikov V."/>
            <person name="Mardanov A.V."/>
            <person name="Beletsky A.V."/>
            <person name="Karnachuk O.V."/>
            <person name="Ravin N.V."/>
        </authorList>
    </citation>
    <scope>NUCLEOTIDE SEQUENCE</scope>
    <source>
        <strain evidence="2">RBS10-49</strain>
    </source>
</reference>
<dbReference type="AlphaFoldDB" id="A0A179IRW3"/>
<dbReference type="Proteomes" id="UP000243024">
    <property type="component" value="Unassembled WGS sequence"/>
</dbReference>
<dbReference type="Proteomes" id="UP000244180">
    <property type="component" value="Unassembled WGS sequence"/>
</dbReference>
<evidence type="ECO:0000256" key="1">
    <source>
        <dbReference type="SAM" id="MobiDB-lite"/>
    </source>
</evidence>
<evidence type="ECO:0000313" key="2">
    <source>
        <dbReference type="EMBL" id="MBT9282980.1"/>
    </source>
</evidence>
<name>A0A179IRW3_HYDSH</name>
<dbReference type="STRING" id="1484.SA87_11095"/>
<gene>
    <name evidence="4" type="ORF">HSCHL_0272</name>
    <name evidence="2" type="ORF">KM312_10115</name>
    <name evidence="3" type="ORF">SA87_11095</name>
</gene>
<dbReference type="EMBL" id="PEBV01000004">
    <property type="protein sequence ID" value="PTQ54353.1"/>
    <property type="molecule type" value="Genomic_DNA"/>
</dbReference>
<sequence length="101" mass="10675">MQRMRDLSWRLFEQTGSVASYLLYRRFEAGAASPPPTIRAMLEEFGTLELPVDDDPAGEGGFRPGVAAAASGVEGGRRTGGRPAPESVNAGRHGKVDGATD</sequence>
<feature type="region of interest" description="Disordered" evidence="1">
    <location>
        <begin position="50"/>
        <end position="101"/>
    </location>
</feature>
<accession>A0A179IRW3</accession>
<dbReference type="InterPro" id="IPR025617">
    <property type="entry name" value="YqzL"/>
</dbReference>
<dbReference type="RefSeq" id="WP_169793369.1">
    <property type="nucleotide sequence ID" value="NZ_CBCSAS010000020.1"/>
</dbReference>
<dbReference type="Proteomes" id="UP000748108">
    <property type="component" value="Unassembled WGS sequence"/>
</dbReference>
<organism evidence="3 5">
    <name type="scientific">Hydrogenibacillus schlegelii</name>
    <name type="common">Bacillus schlegelii</name>
    <dbReference type="NCBI Taxonomy" id="1484"/>
    <lineage>
        <taxon>Bacteria</taxon>
        <taxon>Bacillati</taxon>
        <taxon>Bacillota</taxon>
        <taxon>Bacilli</taxon>
        <taxon>Bacillales</taxon>
        <taxon>Bacillales Family X. Incertae Sedis</taxon>
        <taxon>Hydrogenibacillus</taxon>
    </lineage>
</organism>
<protein>
    <submittedName>
        <fullName evidence="2">YqzL family protein</fullName>
    </submittedName>
</protein>
<dbReference type="EMBL" id="JAHHQF010000071">
    <property type="protein sequence ID" value="MBT9282980.1"/>
    <property type="molecule type" value="Genomic_DNA"/>
</dbReference>
<proteinExistence type="predicted"/>
<evidence type="ECO:0000313" key="5">
    <source>
        <dbReference type="Proteomes" id="UP000243024"/>
    </source>
</evidence>
<dbReference type="EMBL" id="JXBB01000001">
    <property type="protein sequence ID" value="OAR05436.1"/>
    <property type="molecule type" value="Genomic_DNA"/>
</dbReference>
<dbReference type="Pfam" id="PF14006">
    <property type="entry name" value="YqzL"/>
    <property type="match status" value="1"/>
</dbReference>
<reference evidence="4 6" key="2">
    <citation type="submission" date="2017-08" db="EMBL/GenBank/DDBJ databases">
        <title>Burning lignite coal seam in the remote Altai Mountains harbors a hydrogen-driven thermophilic microbial community.</title>
        <authorList>
            <person name="Kadnikov V.V."/>
            <person name="Mardanov A.V."/>
            <person name="Ivasenko D."/>
            <person name="Beletsky A.V."/>
            <person name="Karnachuk O.V."/>
            <person name="Ravin N.V."/>
        </authorList>
    </citation>
    <scope>NUCLEOTIDE SEQUENCE [LARGE SCALE GENOMIC DNA]</scope>
    <source>
        <strain evidence="4">AL33</strain>
    </source>
</reference>
<evidence type="ECO:0000313" key="3">
    <source>
        <dbReference type="EMBL" id="OAR05436.1"/>
    </source>
</evidence>
<comment type="caution">
    <text evidence="3">The sequence shown here is derived from an EMBL/GenBank/DDBJ whole genome shotgun (WGS) entry which is preliminary data.</text>
</comment>